<protein>
    <recommendedName>
        <fullName evidence="11">Structural maintenance of chromosomes protein</fullName>
    </recommendedName>
</protein>
<feature type="domain" description="SMC hinge" evidence="14">
    <location>
        <begin position="601"/>
        <end position="717"/>
    </location>
</feature>
<dbReference type="AlphaFoldDB" id="A0A0H5R6W7"/>
<feature type="coiled-coil region" evidence="12">
    <location>
        <begin position="315"/>
        <end position="447"/>
    </location>
</feature>
<dbReference type="GO" id="GO:0005634">
    <property type="term" value="C:nucleus"/>
    <property type="evidence" value="ECO:0007669"/>
    <property type="project" value="UniProtKB-SubCell"/>
</dbReference>
<keyword evidence="3" id="KW-0132">Cell division</keyword>
<keyword evidence="8" id="KW-0226">DNA condensation</keyword>
<dbReference type="SUPFAM" id="SSF75553">
    <property type="entry name" value="Smc hinge domain"/>
    <property type="match status" value="1"/>
</dbReference>
<keyword evidence="7 12" id="KW-0175">Coiled coil</keyword>
<keyword evidence="5" id="KW-0498">Mitosis</keyword>
<dbReference type="FunFam" id="3.40.50.300:FF:000585">
    <property type="entry name" value="Structural maintenance of chromosomes 4"/>
    <property type="match status" value="1"/>
</dbReference>
<evidence type="ECO:0000256" key="12">
    <source>
        <dbReference type="SAM" id="Coils"/>
    </source>
</evidence>
<dbReference type="Gene3D" id="1.20.1060.20">
    <property type="match status" value="1"/>
</dbReference>
<dbReference type="Gene3D" id="3.40.50.300">
    <property type="entry name" value="P-loop containing nucleotide triphosphate hydrolases"/>
    <property type="match status" value="2"/>
</dbReference>
<dbReference type="FunFam" id="3.40.50.300:FF:000481">
    <property type="entry name" value="Structural maintenance of chromosomes 4"/>
    <property type="match status" value="1"/>
</dbReference>
<dbReference type="PANTHER" id="PTHR18937:SF172">
    <property type="entry name" value="STRUCTURAL MAINTENANCE OF CHROMOSOMES PROTEIN"/>
    <property type="match status" value="1"/>
</dbReference>
<evidence type="ECO:0000256" key="10">
    <source>
        <dbReference type="ARBA" id="ARBA00023306"/>
    </source>
</evidence>
<feature type="coiled-coil region" evidence="12">
    <location>
        <begin position="248"/>
        <end position="282"/>
    </location>
</feature>
<comment type="subcellular location">
    <subcellularLocation>
        <location evidence="1 11">Nucleus</location>
    </subcellularLocation>
</comment>
<evidence type="ECO:0000256" key="5">
    <source>
        <dbReference type="ARBA" id="ARBA00022776"/>
    </source>
</evidence>
<evidence type="ECO:0000256" key="4">
    <source>
        <dbReference type="ARBA" id="ARBA00022741"/>
    </source>
</evidence>
<evidence type="ECO:0000256" key="13">
    <source>
        <dbReference type="SAM" id="MobiDB-lite"/>
    </source>
</evidence>
<evidence type="ECO:0000256" key="8">
    <source>
        <dbReference type="ARBA" id="ARBA00023067"/>
    </source>
</evidence>
<evidence type="ECO:0000256" key="7">
    <source>
        <dbReference type="ARBA" id="ARBA00023054"/>
    </source>
</evidence>
<dbReference type="EMBL" id="HACM01009134">
    <property type="protein sequence ID" value="CRZ09576.1"/>
    <property type="molecule type" value="Transcribed_RNA"/>
</dbReference>
<dbReference type="GO" id="GO:0000796">
    <property type="term" value="C:condensin complex"/>
    <property type="evidence" value="ECO:0007669"/>
    <property type="project" value="TreeGrafter"/>
</dbReference>
<dbReference type="GO" id="GO:0051301">
    <property type="term" value="P:cell division"/>
    <property type="evidence" value="ECO:0007669"/>
    <property type="project" value="UniProtKB-KW"/>
</dbReference>
<dbReference type="InterPro" id="IPR003395">
    <property type="entry name" value="RecF/RecN/SMC_N"/>
</dbReference>
<dbReference type="GO" id="GO:0005524">
    <property type="term" value="F:ATP binding"/>
    <property type="evidence" value="ECO:0007669"/>
    <property type="project" value="UniProtKB-KW"/>
</dbReference>
<dbReference type="InterPro" id="IPR010935">
    <property type="entry name" value="SMC_hinge"/>
</dbReference>
<keyword evidence="4" id="KW-0547">Nucleotide-binding</keyword>
<sequence length="1277" mass="143252">MDKEDDGEYMSATSNDDERSRDQDNRENESLIAGSVGDDQEPDRAEEGPVNGPSLTDNKTNHHRLGTRLIIEQMELQDFKSYAGTRVIGPFHKRFSSVVGPNGSGKSNVIDALLFVFGKRASQIRLKKVSELIHNSEYFQNLPSATVTVRFVDIVDSGDDDDYERIPGSELVVSRTAYRNNTSKYFINGQSSTYTEVTTLLMSKGIDLDHNRFLILQGEVEQIAMMKPKSTSPGETGILEYLEDIIGSNTYVEKIQAAQVEVENLQQDLHSKSTRLKLSERERDCLEASKDEAVAFLQEEHRLLRAKANLYQVYVNEATENVQTVNQKADELNAKLQSEVNKHQSTEKALEDNQTKIGQLKNQFASCEAELARFQAEFDHLDRRDVQLRENSKHTSIKLKSLRSKVKKENNKISQFRNVIEECQSTLPELRATIERRQRDLEDADQERKRLFGIVCSKTEGLRQQMESKQKLLIPLRQAINHAEQRHSGILAELQIFDSSVSSAESNLQKSSATSKDLESQMNTYTTSVKDISKTIGINVKRNQSIETELGQVMTQLSQIESQLALFRGEYEQGRQKCIQNNNRGSVLAAMSALKSSGAVPGIYGRLGSLGSISLEYDVAVSTACPSLNHIVVDTIETAQKCTSYLREKKAGNTTFIIMDKIRNVEGQMSKPFKAIPNAARLFDLVTVPKPELRTAFYFALRNTLVTQDLEQATKISFEGGTRRRVVTLQGELIDPSGTMSGGGHHAVSGSLGTSSSSTSDNQISDDRLQELERLIAKSMNEMTELQQNRRSLTLELDVITSELQTSNLALSKAKESLSAVLQMQKEIERQISDQKSALKNASRAKGKANSDFAAKKLKAEQDIDLARSDAESLEREVQEFEQKILDAGGQSLQDQVKAIQMINAEIEQLRKSCTEQEVNRDCGEKGIKSSDKAINKLEQDIAQAEADLKTSDASLLELEELAEQVVSNKESAVEAVQATEQQLRSLESTHQKMVKDYEVARSVQVEIKIQLEDCQRLYNENVKKAEAWSQKLNEISDQLQSNKGNPFMQTETDEFMTDDKESLQSQVAALEESLASMKPNVNAIDEYAAADGSYRNHLSEFERTSNSLNSARYSMEDLQRQRFESFMAGFRIITLKLKEMYQMLTLGGDAELELVDSLDPFSEGIVFSVRPPKKSWKNISNLSGGEKTLSSLALVFALHYYKPTPLYVMDEIDAALDFKNVSIVANYIRDRAQNGQFIIISLRNNMFELANRLVGIYKNDNASKTITIDPKHFSVI</sequence>
<name>A0A0H5R6W7_9EUKA</name>
<proteinExistence type="inferred from homology"/>
<keyword evidence="6" id="KW-0067">ATP-binding</keyword>
<feature type="region of interest" description="Disordered" evidence="13">
    <location>
        <begin position="734"/>
        <end position="764"/>
    </location>
</feature>
<dbReference type="Pfam" id="PF06470">
    <property type="entry name" value="SMC_hinge"/>
    <property type="match status" value="1"/>
</dbReference>
<feature type="compositionally biased region" description="Basic and acidic residues" evidence="13">
    <location>
        <begin position="16"/>
        <end position="29"/>
    </location>
</feature>
<dbReference type="SUPFAM" id="SSF52540">
    <property type="entry name" value="P-loop containing nucleoside triphosphate hydrolases"/>
    <property type="match status" value="1"/>
</dbReference>
<dbReference type="PIRSF" id="PIRSF005719">
    <property type="entry name" value="SMC"/>
    <property type="match status" value="1"/>
</dbReference>
<dbReference type="SMART" id="SM00968">
    <property type="entry name" value="SMC_hinge"/>
    <property type="match status" value="1"/>
</dbReference>
<feature type="compositionally biased region" description="Low complexity" evidence="13">
    <location>
        <begin position="749"/>
        <end position="760"/>
    </location>
</feature>
<reference evidence="15" key="1">
    <citation type="submission" date="2015-04" db="EMBL/GenBank/DDBJ databases">
        <title>The genome sequence of the plant pathogenic Rhizarian Plasmodiophora brassicae reveals insights in its biotrophic life cycle and the origin of chitin synthesis.</title>
        <authorList>
            <person name="Schwelm A."/>
            <person name="Fogelqvist J."/>
            <person name="Knaust A."/>
            <person name="Julke S."/>
            <person name="Lilja T."/>
            <person name="Dhandapani V."/>
            <person name="Bonilla-Rosso G."/>
            <person name="Karlsson M."/>
            <person name="Shevchenko A."/>
            <person name="Choi S.R."/>
            <person name="Kim H.G."/>
            <person name="Park J.Y."/>
            <person name="Lim Y.P."/>
            <person name="Ludwig-Muller J."/>
            <person name="Dixelius C."/>
        </authorList>
    </citation>
    <scope>NUCLEOTIDE SEQUENCE</scope>
    <source>
        <tissue evidence="15">Potato root galls</tissue>
    </source>
</reference>
<evidence type="ECO:0000256" key="9">
    <source>
        <dbReference type="ARBA" id="ARBA00023242"/>
    </source>
</evidence>
<accession>A0A0H5R6W7</accession>
<dbReference type="GO" id="GO:0016887">
    <property type="term" value="F:ATP hydrolysis activity"/>
    <property type="evidence" value="ECO:0007669"/>
    <property type="project" value="InterPro"/>
</dbReference>
<dbReference type="PANTHER" id="PTHR18937">
    <property type="entry name" value="STRUCTURAL MAINTENANCE OF CHROMOSOMES SMC FAMILY MEMBER"/>
    <property type="match status" value="1"/>
</dbReference>
<evidence type="ECO:0000256" key="1">
    <source>
        <dbReference type="ARBA" id="ARBA00004123"/>
    </source>
</evidence>
<dbReference type="InterPro" id="IPR036277">
    <property type="entry name" value="SMC_hinge_sf"/>
</dbReference>
<dbReference type="GO" id="GO:0007076">
    <property type="term" value="P:mitotic chromosome condensation"/>
    <property type="evidence" value="ECO:0007669"/>
    <property type="project" value="TreeGrafter"/>
</dbReference>
<dbReference type="Pfam" id="PF02463">
    <property type="entry name" value="SMC_N"/>
    <property type="match status" value="1"/>
</dbReference>
<dbReference type="Gene3D" id="3.30.70.1620">
    <property type="match status" value="1"/>
</dbReference>
<evidence type="ECO:0000256" key="6">
    <source>
        <dbReference type="ARBA" id="ARBA00022840"/>
    </source>
</evidence>
<dbReference type="Gene3D" id="1.10.287.1490">
    <property type="match status" value="1"/>
</dbReference>
<evidence type="ECO:0000256" key="2">
    <source>
        <dbReference type="ARBA" id="ARBA00006005"/>
    </source>
</evidence>
<feature type="region of interest" description="Disordered" evidence="13">
    <location>
        <begin position="1"/>
        <end position="61"/>
    </location>
</feature>
<dbReference type="SUPFAM" id="SSF57997">
    <property type="entry name" value="Tropomyosin"/>
    <property type="match status" value="1"/>
</dbReference>
<keyword evidence="9 11" id="KW-0539">Nucleus</keyword>
<evidence type="ECO:0000256" key="11">
    <source>
        <dbReference type="PIRNR" id="PIRNR005719"/>
    </source>
</evidence>
<organism evidence="15">
    <name type="scientific">Spongospora subterranea</name>
    <dbReference type="NCBI Taxonomy" id="70186"/>
    <lineage>
        <taxon>Eukaryota</taxon>
        <taxon>Sar</taxon>
        <taxon>Rhizaria</taxon>
        <taxon>Endomyxa</taxon>
        <taxon>Phytomyxea</taxon>
        <taxon>Plasmodiophorida</taxon>
        <taxon>Plasmodiophoridae</taxon>
        <taxon>Spongospora</taxon>
    </lineage>
</organism>
<evidence type="ECO:0000256" key="3">
    <source>
        <dbReference type="ARBA" id="ARBA00022618"/>
    </source>
</evidence>
<dbReference type="InterPro" id="IPR027417">
    <property type="entry name" value="P-loop_NTPase"/>
</dbReference>
<comment type="similarity">
    <text evidence="2">Belongs to the SMC family. SMC4 subfamily.</text>
</comment>
<dbReference type="InterPro" id="IPR024704">
    <property type="entry name" value="SMC"/>
</dbReference>
<evidence type="ECO:0000259" key="14">
    <source>
        <dbReference type="SMART" id="SM00968"/>
    </source>
</evidence>
<keyword evidence="10" id="KW-0131">Cell cycle</keyword>
<evidence type="ECO:0000313" key="15">
    <source>
        <dbReference type="EMBL" id="CRZ09576.1"/>
    </source>
</evidence>